<evidence type="ECO:0000313" key="2">
    <source>
        <dbReference type="EMBL" id="GDY48742.1"/>
    </source>
</evidence>
<proteinExistence type="predicted"/>
<organism evidence="2 3">
    <name type="scientific">Streptomyces antimycoticus</name>
    <dbReference type="NCBI Taxonomy" id="68175"/>
    <lineage>
        <taxon>Bacteria</taxon>
        <taxon>Bacillati</taxon>
        <taxon>Actinomycetota</taxon>
        <taxon>Actinomycetes</taxon>
        <taxon>Kitasatosporales</taxon>
        <taxon>Streptomycetaceae</taxon>
        <taxon>Streptomyces</taxon>
        <taxon>Streptomyces violaceusniger group</taxon>
    </lineage>
</organism>
<protein>
    <submittedName>
        <fullName evidence="2">Uncharacterized protein</fullName>
    </submittedName>
</protein>
<dbReference type="EMBL" id="BJHV01000001">
    <property type="protein sequence ID" value="GDY48742.1"/>
    <property type="molecule type" value="Genomic_DNA"/>
</dbReference>
<name>A0A4D4KJQ8_9ACTN</name>
<gene>
    <name evidence="2" type="ORF">SANT12839_096240</name>
    <name evidence="1" type="ORF">SSPO_005330</name>
</gene>
<keyword evidence="3" id="KW-1185">Reference proteome</keyword>
<sequence length="68" mass="7378">MSRVPLQITALSNTAVAARPGVEEKPQIQALERHRVGVCRAPPNSLGGARHLARPFQQARENLSMVGH</sequence>
<reference evidence="3 4" key="1">
    <citation type="journal article" date="2020" name="Int. J. Syst. Evol. Microbiol.">
        <title>Reclassification of Streptomyces castelarensis and Streptomyces sporoclivatus as later heterotypic synonyms of Streptomyces antimycoticus.</title>
        <authorList>
            <person name="Komaki H."/>
            <person name="Tamura T."/>
        </authorList>
    </citation>
    <scope>NUCLEOTIDE SEQUENCE [LARGE SCALE GENOMIC DNA]</scope>
    <source>
        <strain evidence="1 4">NBRC 100767</strain>
        <strain evidence="2 3">NBRC 12839</strain>
    </source>
</reference>
<dbReference type="EMBL" id="AP019620">
    <property type="protein sequence ID" value="BBJ37815.1"/>
    <property type="molecule type" value="Genomic_DNA"/>
</dbReference>
<dbReference type="Proteomes" id="UP000299290">
    <property type="component" value="Unassembled WGS sequence"/>
</dbReference>
<evidence type="ECO:0000313" key="4">
    <source>
        <dbReference type="Proteomes" id="UP000463951"/>
    </source>
</evidence>
<dbReference type="Proteomes" id="UP000463951">
    <property type="component" value="Chromosome"/>
</dbReference>
<dbReference type="AlphaFoldDB" id="A0A4D4KJQ8"/>
<evidence type="ECO:0000313" key="1">
    <source>
        <dbReference type="EMBL" id="BBJ37815.1"/>
    </source>
</evidence>
<accession>A0A4D4KJQ8</accession>
<dbReference type="RefSeq" id="WP_137969562.1">
    <property type="nucleotide sequence ID" value="NZ_BJHV01000001.1"/>
</dbReference>
<evidence type="ECO:0000313" key="3">
    <source>
        <dbReference type="Proteomes" id="UP000299290"/>
    </source>
</evidence>